<dbReference type="AlphaFoldDB" id="A0A9P4R2I6"/>
<evidence type="ECO:0000313" key="2">
    <source>
        <dbReference type="Proteomes" id="UP000799444"/>
    </source>
</evidence>
<gene>
    <name evidence="1" type="ORF">EJ04DRAFT_522938</name>
</gene>
<protein>
    <submittedName>
        <fullName evidence="1">Uncharacterized protein</fullName>
    </submittedName>
</protein>
<keyword evidence="2" id="KW-1185">Reference proteome</keyword>
<evidence type="ECO:0000313" key="1">
    <source>
        <dbReference type="EMBL" id="KAF2735306.1"/>
    </source>
</evidence>
<sequence>MDEIEAAVDSDAFDPPVMVSNLDMKSRSSKGVNQQMRSLKALSDTSALYAQMDGATISVEVIRTPIGIFPARGIFAFRGIFTSRDTQAANLHARSSITAPQTFNAQKVLVSLDCWDEFLDPPREAGIIRACGNWQTRLGAATASTQAGKTVTVLPEKTCLQCINDICALPLNGTDILIG</sequence>
<dbReference type="Proteomes" id="UP000799444">
    <property type="component" value="Unassembled WGS sequence"/>
</dbReference>
<comment type="caution">
    <text evidence="1">The sequence shown here is derived from an EMBL/GenBank/DDBJ whole genome shotgun (WGS) entry which is preliminary data.</text>
</comment>
<dbReference type="EMBL" id="ML996137">
    <property type="protein sequence ID" value="KAF2735306.1"/>
    <property type="molecule type" value="Genomic_DNA"/>
</dbReference>
<organism evidence="1 2">
    <name type="scientific">Polyplosphaeria fusca</name>
    <dbReference type="NCBI Taxonomy" id="682080"/>
    <lineage>
        <taxon>Eukaryota</taxon>
        <taxon>Fungi</taxon>
        <taxon>Dikarya</taxon>
        <taxon>Ascomycota</taxon>
        <taxon>Pezizomycotina</taxon>
        <taxon>Dothideomycetes</taxon>
        <taxon>Pleosporomycetidae</taxon>
        <taxon>Pleosporales</taxon>
        <taxon>Tetraplosphaeriaceae</taxon>
        <taxon>Polyplosphaeria</taxon>
    </lineage>
</organism>
<reference evidence="1" key="1">
    <citation type="journal article" date="2020" name="Stud. Mycol.">
        <title>101 Dothideomycetes genomes: a test case for predicting lifestyles and emergence of pathogens.</title>
        <authorList>
            <person name="Haridas S."/>
            <person name="Albert R."/>
            <person name="Binder M."/>
            <person name="Bloem J."/>
            <person name="Labutti K."/>
            <person name="Salamov A."/>
            <person name="Andreopoulos B."/>
            <person name="Baker S."/>
            <person name="Barry K."/>
            <person name="Bills G."/>
            <person name="Bluhm B."/>
            <person name="Cannon C."/>
            <person name="Castanera R."/>
            <person name="Culley D."/>
            <person name="Daum C."/>
            <person name="Ezra D."/>
            <person name="Gonzalez J."/>
            <person name="Henrissat B."/>
            <person name="Kuo A."/>
            <person name="Liang C."/>
            <person name="Lipzen A."/>
            <person name="Lutzoni F."/>
            <person name="Magnuson J."/>
            <person name="Mondo S."/>
            <person name="Nolan M."/>
            <person name="Ohm R."/>
            <person name="Pangilinan J."/>
            <person name="Park H.-J."/>
            <person name="Ramirez L."/>
            <person name="Alfaro M."/>
            <person name="Sun H."/>
            <person name="Tritt A."/>
            <person name="Yoshinaga Y."/>
            <person name="Zwiers L.-H."/>
            <person name="Turgeon B."/>
            <person name="Goodwin S."/>
            <person name="Spatafora J."/>
            <person name="Crous P."/>
            <person name="Grigoriev I."/>
        </authorList>
    </citation>
    <scope>NUCLEOTIDE SEQUENCE</scope>
    <source>
        <strain evidence="1">CBS 125425</strain>
    </source>
</reference>
<accession>A0A9P4R2I6</accession>
<dbReference type="OrthoDB" id="5354164at2759"/>
<proteinExistence type="predicted"/>
<name>A0A9P4R2I6_9PLEO</name>